<dbReference type="AlphaFoldDB" id="A0A644XNN6"/>
<proteinExistence type="predicted"/>
<sequence length="153" mass="16411">MKNSSKKFYRKKELRDEVIKIKKSFYASNSLGGPKWNHLGSGKMEGGCIIFGGWLKVIPSSGAKYAYCAFGGIGVAGWNHSCTIISTFERIEDLYSNVETCMICSGSSLPDDTYIGAATDCILFDKSSNIVAVASTDAGIAALVGGSVTWKNK</sequence>
<evidence type="ECO:0000313" key="1">
    <source>
        <dbReference type="EMBL" id="MPM17597.1"/>
    </source>
</evidence>
<organism evidence="1">
    <name type="scientific">bioreactor metagenome</name>
    <dbReference type="NCBI Taxonomy" id="1076179"/>
    <lineage>
        <taxon>unclassified sequences</taxon>
        <taxon>metagenomes</taxon>
        <taxon>ecological metagenomes</taxon>
    </lineage>
</organism>
<protein>
    <submittedName>
        <fullName evidence="1">Uncharacterized protein</fullName>
    </submittedName>
</protein>
<dbReference type="EMBL" id="VSSQ01002826">
    <property type="protein sequence ID" value="MPM17597.1"/>
    <property type="molecule type" value="Genomic_DNA"/>
</dbReference>
<name>A0A644XNN6_9ZZZZ</name>
<accession>A0A644XNN6</accession>
<comment type="caution">
    <text evidence="1">The sequence shown here is derived from an EMBL/GenBank/DDBJ whole genome shotgun (WGS) entry which is preliminary data.</text>
</comment>
<gene>
    <name evidence="1" type="ORF">SDC9_63994</name>
</gene>
<reference evidence="1" key="1">
    <citation type="submission" date="2019-08" db="EMBL/GenBank/DDBJ databases">
        <authorList>
            <person name="Kucharzyk K."/>
            <person name="Murdoch R.W."/>
            <person name="Higgins S."/>
            <person name="Loffler F."/>
        </authorList>
    </citation>
    <scope>NUCLEOTIDE SEQUENCE</scope>
</reference>